<organism evidence="1 2">
    <name type="scientific">uncultured phage cr127_1</name>
    <dbReference type="NCBI Taxonomy" id="2772077"/>
    <lineage>
        <taxon>Viruses</taxon>
        <taxon>Duplodnaviria</taxon>
        <taxon>Heunggongvirae</taxon>
        <taxon>Uroviricota</taxon>
        <taxon>Caudoviricetes</taxon>
        <taxon>Crassvirales</taxon>
        <taxon>Crevaviridae</taxon>
        <taxon>Doltivirinae</taxon>
        <taxon>Kahucivirus</taxon>
        <taxon>Kahucivirus intestinalis</taxon>
    </lineage>
</organism>
<dbReference type="RefSeq" id="YP_010111930.1">
    <property type="nucleotide sequence ID" value="NC_055886.1"/>
</dbReference>
<dbReference type="SUPFAM" id="SSF56731">
    <property type="entry name" value="DNA primase core"/>
    <property type="match status" value="1"/>
</dbReference>
<name>A0A7M1S0R7_9CAUD</name>
<keyword evidence="2" id="KW-1185">Reference proteome</keyword>
<dbReference type="Proteomes" id="UP000594097">
    <property type="component" value="Segment"/>
</dbReference>
<proteinExistence type="predicted"/>
<sequence>MDLKQYIIENINQELVFSKYLGISIEDIRISIIDNCKILNSYRYEKSPSLKFKYYNDKLIARDFGDNRYSGDIFEVVGNIINKDCRSRQGFIDICSDIIVTCTKDNADIIIAKEREEKELSKNNTIIEYNSRKPNRLNYIFYEQFGINEEYFNKNVEVVDSYYINGRMSPYRYTGCDPCYAYRVNPNKVKLYFPFRTKKDVRFITNNRVPIENIDNIRKTDYTIIIKSIKDKILFDRIITEKNIKNIQILSAASETVNIPNDIHTVISKYTNKDNIYSLFDNDSAGIKGMIHLEETLGIHPIYFTLGYDSKDPTDMVKRYGYNKVYEQFDLIIKKILEV</sequence>
<dbReference type="Gene3D" id="3.40.1360.10">
    <property type="match status" value="1"/>
</dbReference>
<evidence type="ECO:0000313" key="1">
    <source>
        <dbReference type="EMBL" id="QOR59772.1"/>
    </source>
</evidence>
<protein>
    <submittedName>
        <fullName evidence="1">DNA primase</fullName>
    </submittedName>
</protein>
<dbReference type="KEGG" id="vg:65130384"/>
<reference evidence="1 2" key="1">
    <citation type="submission" date="2020-07" db="EMBL/GenBank/DDBJ databases">
        <title>Taxonomic proposal: Crassvirales, a new order of highly abundant and diverse bacterial viruses.</title>
        <authorList>
            <person name="Shkoporov A.N."/>
            <person name="Stockdale S.R."/>
            <person name="Guerin E."/>
            <person name="Ross R.P."/>
            <person name="Hill C."/>
        </authorList>
    </citation>
    <scope>NUCLEOTIDE SEQUENCE [LARGE SCALE GENOMIC DNA]</scope>
</reference>
<dbReference type="GeneID" id="65130384"/>
<evidence type="ECO:0000313" key="2">
    <source>
        <dbReference type="Proteomes" id="UP000594097"/>
    </source>
</evidence>
<dbReference type="EMBL" id="MT774393">
    <property type="protein sequence ID" value="QOR59772.1"/>
    <property type="molecule type" value="Genomic_DNA"/>
</dbReference>
<accession>A0A7M1S0R7</accession>